<sequence>MILTYDDALAAISEGETDWTTLTQRVGRNHLPAILSEVAWSMTTTELAAALRDAWVSAEHPENYLGREEWIEMFEWVGYRHNLDRVVPPAEVVLYRGGLSANRMAWTADRSLAEWFRARCNGKLWTATASGGDLLAYYDGVRTGDGTGLGETEFVVNPATLRFRNA</sequence>
<evidence type="ECO:0000313" key="2">
    <source>
        <dbReference type="Proteomes" id="UP001185922"/>
    </source>
</evidence>
<gene>
    <name evidence="1" type="ORF">R3Q15_00170</name>
</gene>
<comment type="caution">
    <text evidence="1">The sequence shown here is derived from an EMBL/GenBank/DDBJ whole genome shotgun (WGS) entry which is preliminary data.</text>
</comment>
<protein>
    <submittedName>
        <fullName evidence="1">Uncharacterized protein</fullName>
    </submittedName>
</protein>
<proteinExistence type="predicted"/>
<evidence type="ECO:0000313" key="1">
    <source>
        <dbReference type="EMBL" id="MDV6310328.1"/>
    </source>
</evidence>
<dbReference type="Proteomes" id="UP001185922">
    <property type="component" value="Unassembled WGS sequence"/>
</dbReference>
<dbReference type="EMBL" id="JAWLKH010000001">
    <property type="protein sequence ID" value="MDV6310328.1"/>
    <property type="molecule type" value="Genomic_DNA"/>
</dbReference>
<dbReference type="AlphaFoldDB" id="A0AAE4QYZ8"/>
<name>A0AAE4QYZ8_9ACTN</name>
<accession>A0AAE4QYZ8</accession>
<dbReference type="RefSeq" id="WP_317510168.1">
    <property type="nucleotide sequence ID" value="NZ_JAWLKH010000001.1"/>
</dbReference>
<reference evidence="1" key="1">
    <citation type="submission" date="2023-10" db="EMBL/GenBank/DDBJ databases">
        <title>Development of a sustainable strategy for remediation of hydrocarbon-contaminated territories based on the waste exchange concept.</title>
        <authorList>
            <person name="Krivoruchko A."/>
        </authorList>
    </citation>
    <scope>NUCLEOTIDE SEQUENCE</scope>
    <source>
        <strain evidence="1">IEGM 1279</strain>
    </source>
</reference>
<organism evidence="1 2">
    <name type="scientific">Gordonia amicalis</name>
    <dbReference type="NCBI Taxonomy" id="89053"/>
    <lineage>
        <taxon>Bacteria</taxon>
        <taxon>Bacillati</taxon>
        <taxon>Actinomycetota</taxon>
        <taxon>Actinomycetes</taxon>
        <taxon>Mycobacteriales</taxon>
        <taxon>Gordoniaceae</taxon>
        <taxon>Gordonia</taxon>
    </lineage>
</organism>